<dbReference type="PANTHER" id="PTHR40845:SF1">
    <property type="match status" value="1"/>
</dbReference>
<evidence type="ECO:0000313" key="3">
    <source>
        <dbReference type="EMBL" id="CRL25698.1"/>
    </source>
</evidence>
<keyword evidence="4" id="KW-1185">Reference proteome</keyword>
<protein>
    <submittedName>
        <fullName evidence="3">Str. FM013</fullName>
    </submittedName>
</protein>
<dbReference type="PANTHER" id="PTHR40845">
    <property type="match status" value="1"/>
</dbReference>
<evidence type="ECO:0000313" key="4">
    <source>
        <dbReference type="Proteomes" id="UP000053732"/>
    </source>
</evidence>
<dbReference type="Proteomes" id="UP000053732">
    <property type="component" value="Unassembled WGS sequence"/>
</dbReference>
<name>A0A0G4PHA2_PENC3</name>
<sequence length="208" mass="22523">MRLNQVVFLSLLGFAAAAPAPDGLDSASAVVDADFKPDWDAFAADFKLALEESKADPSLAKRLNTESSGNVAFGQAVYAAGSAAVTQLKGLKNWNKAREQFTQMGKKKENYSFLWRSSANKSFPVTQGMIDHNPDPNTAVAAICYNMDYGIKDPQGMYGLRSETISVWPASTDYDCFYLGRNNAFWSYGDGGTINQGFALSLGVDLPC</sequence>
<dbReference type="STRING" id="1429867.A0A0G4PHA2"/>
<feature type="signal peptide" evidence="1">
    <location>
        <begin position="1"/>
        <end position="17"/>
    </location>
</feature>
<evidence type="ECO:0000259" key="2">
    <source>
        <dbReference type="Pfam" id="PF25411"/>
    </source>
</evidence>
<dbReference type="AlphaFoldDB" id="A0A0G4PHA2"/>
<evidence type="ECO:0000256" key="1">
    <source>
        <dbReference type="SAM" id="SignalP"/>
    </source>
</evidence>
<feature type="chain" id="PRO_5005195469" evidence="1">
    <location>
        <begin position="18"/>
        <end position="208"/>
    </location>
</feature>
<dbReference type="Pfam" id="PF25411">
    <property type="entry name" value="DUF7888"/>
    <property type="match status" value="1"/>
</dbReference>
<keyword evidence="1" id="KW-0732">Signal</keyword>
<accession>A0A0G4PHA2</accession>
<dbReference type="InterPro" id="IPR057210">
    <property type="entry name" value="DUF7888"/>
</dbReference>
<dbReference type="EMBL" id="HG793148">
    <property type="protein sequence ID" value="CRL25698.1"/>
    <property type="molecule type" value="Genomic_DNA"/>
</dbReference>
<gene>
    <name evidence="3" type="ORF">PCAMFM013_S015g000284</name>
</gene>
<feature type="domain" description="DUF7888" evidence="2">
    <location>
        <begin position="126"/>
        <end position="198"/>
    </location>
</feature>
<reference evidence="3 4" key="1">
    <citation type="journal article" date="2014" name="Nat. Commun.">
        <title>Multiple recent horizontal transfers of a large genomic region in cheese making fungi.</title>
        <authorList>
            <person name="Cheeseman K."/>
            <person name="Ropars J."/>
            <person name="Renault P."/>
            <person name="Dupont J."/>
            <person name="Gouzy J."/>
            <person name="Branca A."/>
            <person name="Abraham A.L."/>
            <person name="Ceppi M."/>
            <person name="Conseiller E."/>
            <person name="Debuchy R."/>
            <person name="Malagnac F."/>
            <person name="Goarin A."/>
            <person name="Silar P."/>
            <person name="Lacoste S."/>
            <person name="Sallet E."/>
            <person name="Bensimon A."/>
            <person name="Giraud T."/>
            <person name="Brygoo Y."/>
        </authorList>
    </citation>
    <scope>NUCLEOTIDE SEQUENCE [LARGE SCALE GENOMIC DNA]</scope>
    <source>
        <strain evidence="4">FM 013</strain>
    </source>
</reference>
<organism evidence="3 4">
    <name type="scientific">Penicillium camemberti (strain FM 013)</name>
    <dbReference type="NCBI Taxonomy" id="1429867"/>
    <lineage>
        <taxon>Eukaryota</taxon>
        <taxon>Fungi</taxon>
        <taxon>Dikarya</taxon>
        <taxon>Ascomycota</taxon>
        <taxon>Pezizomycotina</taxon>
        <taxon>Eurotiomycetes</taxon>
        <taxon>Eurotiomycetidae</taxon>
        <taxon>Eurotiales</taxon>
        <taxon>Aspergillaceae</taxon>
        <taxon>Penicillium</taxon>
    </lineage>
</organism>
<proteinExistence type="predicted"/>